<organism evidence="5 6">
    <name type="scientific">Funneliformis geosporum</name>
    <dbReference type="NCBI Taxonomy" id="1117311"/>
    <lineage>
        <taxon>Eukaryota</taxon>
        <taxon>Fungi</taxon>
        <taxon>Fungi incertae sedis</taxon>
        <taxon>Mucoromycota</taxon>
        <taxon>Glomeromycotina</taxon>
        <taxon>Glomeromycetes</taxon>
        <taxon>Glomerales</taxon>
        <taxon>Glomeraceae</taxon>
        <taxon>Funneliformis</taxon>
    </lineage>
</organism>
<dbReference type="GO" id="GO:0003677">
    <property type="term" value="F:DNA binding"/>
    <property type="evidence" value="ECO:0007669"/>
    <property type="project" value="InterPro"/>
</dbReference>
<protein>
    <submittedName>
        <fullName evidence="5">9794_t:CDS:1</fullName>
    </submittedName>
</protein>
<accession>A0A9W4SY42</accession>
<dbReference type="GO" id="GO:0015074">
    <property type="term" value="P:DNA integration"/>
    <property type="evidence" value="ECO:0007669"/>
    <property type="project" value="InterPro"/>
</dbReference>
<dbReference type="InterPro" id="IPR013762">
    <property type="entry name" value="Integrase-like_cat_sf"/>
</dbReference>
<dbReference type="AlphaFoldDB" id="A0A9W4SY42"/>
<evidence type="ECO:0000259" key="4">
    <source>
        <dbReference type="PROSITE" id="PS51898"/>
    </source>
</evidence>
<dbReference type="InterPro" id="IPR002104">
    <property type="entry name" value="Integrase_catalytic"/>
</dbReference>
<evidence type="ECO:0000256" key="1">
    <source>
        <dbReference type="ARBA" id="ARBA00023172"/>
    </source>
</evidence>
<keyword evidence="6" id="KW-1185">Reference proteome</keyword>
<evidence type="ECO:0000256" key="2">
    <source>
        <dbReference type="SAM" id="Coils"/>
    </source>
</evidence>
<dbReference type="PROSITE" id="PS51898">
    <property type="entry name" value="TYR_RECOMBINASE"/>
    <property type="match status" value="1"/>
</dbReference>
<proteinExistence type="predicted"/>
<feature type="coiled-coil region" evidence="2">
    <location>
        <begin position="16"/>
        <end position="43"/>
    </location>
</feature>
<dbReference type="SUPFAM" id="SSF56349">
    <property type="entry name" value="DNA breaking-rejoining enzymes"/>
    <property type="match status" value="1"/>
</dbReference>
<dbReference type="Gene3D" id="1.10.443.10">
    <property type="entry name" value="Intergrase catalytic core"/>
    <property type="match status" value="1"/>
</dbReference>
<keyword evidence="1" id="KW-0233">DNA recombination</keyword>
<dbReference type="Pfam" id="PF00589">
    <property type="entry name" value="Phage_integrase"/>
    <property type="match status" value="1"/>
</dbReference>
<dbReference type="OrthoDB" id="2361793at2759"/>
<evidence type="ECO:0000256" key="3">
    <source>
        <dbReference type="SAM" id="MobiDB-lite"/>
    </source>
</evidence>
<reference evidence="5" key="1">
    <citation type="submission" date="2022-08" db="EMBL/GenBank/DDBJ databases">
        <authorList>
            <person name="Kallberg Y."/>
            <person name="Tangrot J."/>
            <person name="Rosling A."/>
        </authorList>
    </citation>
    <scope>NUCLEOTIDE SEQUENCE</scope>
    <source>
        <strain evidence="5">Wild A</strain>
    </source>
</reference>
<dbReference type="PANTHER" id="PTHR30349">
    <property type="entry name" value="PHAGE INTEGRASE-RELATED"/>
    <property type="match status" value="1"/>
</dbReference>
<dbReference type="GO" id="GO:0006310">
    <property type="term" value="P:DNA recombination"/>
    <property type="evidence" value="ECO:0007669"/>
    <property type="project" value="UniProtKB-KW"/>
</dbReference>
<gene>
    <name evidence="5" type="ORF">FWILDA_LOCUS13270</name>
</gene>
<dbReference type="InterPro" id="IPR011010">
    <property type="entry name" value="DNA_brk_join_enz"/>
</dbReference>
<sequence length="775" mass="90431">MTKLLTLKEKQHQYYLKNKEKYLTRAKKQAEKLREKREKKCKKELEIIEQEERPTFLRPLLARCIREYGERELSTDVIDSFLKENLTKYEPASLKVFRNALSSYNLLFYTGIRVNELINLRHCDYQNESLKIKGKGNKIRYIPIPVFLAKHFNGGTDYLFKTRTGKRIEKIQIRIMIYKKTKKAGINKHISPHTFRRSFATILNKKEVRLTIIQKVLGHNDIQTTSSYIHNSREEIYNELNKENVEYSPYGSKLKKENFAKDVTEEQQEIKNSPKFYQQAPFLTIAEDLLKLIKEDKGLKHEKRLLIDDNPNICKSVFANNYDKVKISKEYPNEYFAVIAPYYPATENQHHKEVLLVKNEEQPSVNFWENCGQKTKTEIMDLLAEKLGKPKNNLDINCLDALARKILYFYGEVKDNRSQAIHSLTGQYRTSIFGKDICDFCPVGTEPTSQTQSNVGGGKAPEPDGKNQEHFQKIKELVIENSADQLVYEVNNSISASNRTKHISRLFKLFGAMEVLTCFLPVKVGSVPANQTKGLRAKIFDKRVGIAGLEFKKGLAVRVASRDKQRNKEIAAWDKIASKVKDKYFKRFRGQIARVSFKEIVFEEAIPIDGEFLLKKLAQEKEKKLDNSGVLEKVKDEEGTEWVLYINLIEGEEDSHSYSLTEKNNPFLVNWDDYMISLYNKSGNVKKYQIEHAVQDFFFCELGEREKNKKYFLMHFSKNKKEVDSEIVNYCFNLEEKAKSKLKNCVVRKKDKEISNWVDMLKEGELFFTDFRSRD</sequence>
<dbReference type="PANTHER" id="PTHR30349:SF64">
    <property type="entry name" value="PROPHAGE INTEGRASE INTD-RELATED"/>
    <property type="match status" value="1"/>
</dbReference>
<evidence type="ECO:0000313" key="5">
    <source>
        <dbReference type="EMBL" id="CAI2187815.1"/>
    </source>
</evidence>
<feature type="domain" description="Tyr recombinase" evidence="4">
    <location>
        <begin position="68"/>
        <end position="241"/>
    </location>
</feature>
<feature type="region of interest" description="Disordered" evidence="3">
    <location>
        <begin position="447"/>
        <end position="467"/>
    </location>
</feature>
<dbReference type="Proteomes" id="UP001153678">
    <property type="component" value="Unassembled WGS sequence"/>
</dbReference>
<name>A0A9W4SY42_9GLOM</name>
<dbReference type="EMBL" id="CAMKVN010004824">
    <property type="protein sequence ID" value="CAI2187815.1"/>
    <property type="molecule type" value="Genomic_DNA"/>
</dbReference>
<dbReference type="InterPro" id="IPR050090">
    <property type="entry name" value="Tyrosine_recombinase_XerCD"/>
</dbReference>
<keyword evidence="2" id="KW-0175">Coiled coil</keyword>
<comment type="caution">
    <text evidence="5">The sequence shown here is derived from an EMBL/GenBank/DDBJ whole genome shotgun (WGS) entry which is preliminary data.</text>
</comment>
<evidence type="ECO:0000313" key="6">
    <source>
        <dbReference type="Proteomes" id="UP001153678"/>
    </source>
</evidence>